<proteinExistence type="predicted"/>
<dbReference type="Proteomes" id="UP001611383">
    <property type="component" value="Chromosome"/>
</dbReference>
<dbReference type="EMBL" id="CP043494">
    <property type="protein sequence ID" value="WNG46883.1"/>
    <property type="molecule type" value="Genomic_DNA"/>
</dbReference>
<organism evidence="1 2">
    <name type="scientific">Archangium minus</name>
    <dbReference type="NCBI Taxonomy" id="83450"/>
    <lineage>
        <taxon>Bacteria</taxon>
        <taxon>Pseudomonadati</taxon>
        <taxon>Myxococcota</taxon>
        <taxon>Myxococcia</taxon>
        <taxon>Myxococcales</taxon>
        <taxon>Cystobacterineae</taxon>
        <taxon>Archangiaceae</taxon>
        <taxon>Archangium</taxon>
    </lineage>
</organism>
<accession>A0ABY9WSZ6</accession>
<protein>
    <submittedName>
        <fullName evidence="1">Uncharacterized protein</fullName>
    </submittedName>
</protein>
<evidence type="ECO:0000313" key="2">
    <source>
        <dbReference type="Proteomes" id="UP001611383"/>
    </source>
</evidence>
<dbReference type="RefSeq" id="WP_395823715.1">
    <property type="nucleotide sequence ID" value="NZ_CP043494.1"/>
</dbReference>
<gene>
    <name evidence="1" type="ORF">F0U60_24200</name>
</gene>
<name>A0ABY9WSZ6_9BACT</name>
<sequence>MRFHRFRIALVLLVASVLFGTSVSRADSSFSRQGSLESFVQPFPITFERHDSHVIALQLEHPEYEAIEAMVTHRQGRPPLIRVILSLRGGFQIDFYNDEDVARERAAVLTQRLTFYRPIQYEEGEIEGLPTLRVRFTSHRGEDILLDFHGSSAPRAELGGFIDPGPHAGGAALPVMWANASAFASPTTEVLIDGVPYPIGEGPTPGSLSAFYSRGFLIGVFRAGVLKLFQFRHPRQLVVGERWLYWDHTGNLHVYKIIDIAGEWVTVHKTSTSAFLPEELLTARMVEEKLLLQSVRATGRTGLQDTVPPPHEGFILDLSAAGSFSLSIDDHADLVTGTASVQKLGLTTTWRLEPLQPSWATNRTVTASVSRFWNIYVLENSVGEP</sequence>
<evidence type="ECO:0000313" key="1">
    <source>
        <dbReference type="EMBL" id="WNG46883.1"/>
    </source>
</evidence>
<reference evidence="1 2" key="1">
    <citation type="submission" date="2019-08" db="EMBL/GenBank/DDBJ databases">
        <title>Archangium and Cystobacter genomes.</title>
        <authorList>
            <person name="Chen I.-C.K."/>
            <person name="Wielgoss S."/>
        </authorList>
    </citation>
    <scope>NUCLEOTIDE SEQUENCE [LARGE SCALE GENOMIC DNA]</scope>
    <source>
        <strain evidence="1 2">Cbm 6</strain>
    </source>
</reference>
<keyword evidence="2" id="KW-1185">Reference proteome</keyword>